<protein>
    <submittedName>
        <fullName evidence="1">DUF2630 family protein</fullName>
    </submittedName>
</protein>
<organism evidence="1 2">
    <name type="scientific">Pseudolysobacter antarcticus</name>
    <dbReference type="NCBI Taxonomy" id="2511995"/>
    <lineage>
        <taxon>Bacteria</taxon>
        <taxon>Pseudomonadati</taxon>
        <taxon>Pseudomonadota</taxon>
        <taxon>Gammaproteobacteria</taxon>
        <taxon>Lysobacterales</taxon>
        <taxon>Rhodanobacteraceae</taxon>
        <taxon>Pseudolysobacter</taxon>
    </lineage>
</organism>
<accession>A0A411HM99</accession>
<dbReference type="AlphaFoldDB" id="A0A411HM99"/>
<keyword evidence="2" id="KW-1185">Reference proteome</keyword>
<dbReference type="KEGG" id="xbc:ELE36_15475"/>
<dbReference type="RefSeq" id="WP_129834853.1">
    <property type="nucleotide sequence ID" value="NZ_CP035704.1"/>
</dbReference>
<reference evidence="1 2" key="1">
    <citation type="submission" date="2019-01" db="EMBL/GenBank/DDBJ databases">
        <title>Pseudolysobacter antarctica gen. nov., sp. nov., isolated from Fildes Peninsula, Antarctica.</title>
        <authorList>
            <person name="Wei Z."/>
            <person name="Peng F."/>
        </authorList>
    </citation>
    <scope>NUCLEOTIDE SEQUENCE [LARGE SCALE GENOMIC DNA]</scope>
    <source>
        <strain evidence="1 2">AQ6-296</strain>
    </source>
</reference>
<gene>
    <name evidence="1" type="ORF">ELE36_15475</name>
</gene>
<dbReference type="EMBL" id="CP035704">
    <property type="protein sequence ID" value="QBB71646.1"/>
    <property type="molecule type" value="Genomic_DNA"/>
</dbReference>
<proteinExistence type="predicted"/>
<evidence type="ECO:0000313" key="2">
    <source>
        <dbReference type="Proteomes" id="UP000291562"/>
    </source>
</evidence>
<sequence>MDKQDPDSYVLAHIGKLVAEEDRLHSSGEMSDADRQRLVHIGVQLDQSWDLLRQRRARREFGGDVHDATLRPAEVVEKYQP</sequence>
<dbReference type="InterPro" id="IPR020311">
    <property type="entry name" value="Uncharacterised_Rv0898c"/>
</dbReference>
<name>A0A411HM99_9GAMM</name>
<dbReference type="Proteomes" id="UP000291562">
    <property type="component" value="Chromosome"/>
</dbReference>
<dbReference type="OrthoDB" id="7376174at2"/>
<evidence type="ECO:0000313" key="1">
    <source>
        <dbReference type="EMBL" id="QBB71646.1"/>
    </source>
</evidence>
<dbReference type="Pfam" id="PF10944">
    <property type="entry name" value="DUF2630"/>
    <property type="match status" value="1"/>
</dbReference>